<comment type="caution">
    <text evidence="10">The sequence shown here is derived from an EMBL/GenBank/DDBJ whole genome shotgun (WGS) entry which is preliminary data.</text>
</comment>
<comment type="similarity">
    <text evidence="8">Belongs to the binding-protein-dependent transport system permease family.</text>
</comment>
<organism evidence="10 11">
    <name type="scientific">Pelomonas cellulosilytica</name>
    <dbReference type="NCBI Taxonomy" id="2906762"/>
    <lineage>
        <taxon>Bacteria</taxon>
        <taxon>Pseudomonadati</taxon>
        <taxon>Pseudomonadota</taxon>
        <taxon>Betaproteobacteria</taxon>
        <taxon>Burkholderiales</taxon>
        <taxon>Sphaerotilaceae</taxon>
        <taxon>Roseateles</taxon>
    </lineage>
</organism>
<feature type="transmembrane region" description="Helical" evidence="8">
    <location>
        <begin position="235"/>
        <end position="258"/>
    </location>
</feature>
<dbReference type="SUPFAM" id="SSF161098">
    <property type="entry name" value="MetI-like"/>
    <property type="match status" value="1"/>
</dbReference>
<feature type="domain" description="ABC transmembrane type-1" evidence="9">
    <location>
        <begin position="65"/>
        <end position="255"/>
    </location>
</feature>
<accession>A0ABS8XM14</accession>
<evidence type="ECO:0000256" key="2">
    <source>
        <dbReference type="ARBA" id="ARBA00022448"/>
    </source>
</evidence>
<evidence type="ECO:0000313" key="10">
    <source>
        <dbReference type="EMBL" id="MCE4553824.1"/>
    </source>
</evidence>
<evidence type="ECO:0000256" key="7">
    <source>
        <dbReference type="ARBA" id="ARBA00023136"/>
    </source>
</evidence>
<keyword evidence="7 8" id="KW-0472">Membrane</keyword>
<dbReference type="Gene3D" id="1.10.3720.10">
    <property type="entry name" value="MetI-like"/>
    <property type="match status" value="1"/>
</dbReference>
<feature type="transmembrane region" description="Helical" evidence="8">
    <location>
        <begin position="69"/>
        <end position="94"/>
    </location>
</feature>
<evidence type="ECO:0000256" key="1">
    <source>
        <dbReference type="ARBA" id="ARBA00004429"/>
    </source>
</evidence>
<dbReference type="Pfam" id="PF00528">
    <property type="entry name" value="BPD_transp_1"/>
    <property type="match status" value="1"/>
</dbReference>
<evidence type="ECO:0000256" key="4">
    <source>
        <dbReference type="ARBA" id="ARBA00022519"/>
    </source>
</evidence>
<sequence length="267" mass="27894">MTAAHRPWRLPAIAFWATALLVLLPPMAVMAYAFSERWDQGLLPQGATLQWLAGLAADAQVRSAAWNTVWISGAAAALAVLLGGAASLVGHLAAPRLKALLDALALLPYAIPPVVVAIGALDLFVGRWGDVLDLRAVYVGLLAALLFPLVHQTLSAALQQLDARPLVEASRTLGASDALLLRRVLLPLLLPAIAAAGLLAWMTAAMEFAIANLLLGGTLELLQPLINGLRGANGHLAAALVVVSFALVTGLGVLVHLLTSWRTPARS</sequence>
<dbReference type="Proteomes" id="UP001200741">
    <property type="component" value="Unassembled WGS sequence"/>
</dbReference>
<dbReference type="EMBL" id="JAJTWU010000002">
    <property type="protein sequence ID" value="MCE4553824.1"/>
    <property type="molecule type" value="Genomic_DNA"/>
</dbReference>
<dbReference type="PANTHER" id="PTHR43357">
    <property type="entry name" value="INNER MEMBRANE ABC TRANSPORTER PERMEASE PROTEIN YDCV"/>
    <property type="match status" value="1"/>
</dbReference>
<keyword evidence="4" id="KW-0997">Cell inner membrane</keyword>
<evidence type="ECO:0000256" key="6">
    <source>
        <dbReference type="ARBA" id="ARBA00022989"/>
    </source>
</evidence>
<dbReference type="PANTHER" id="PTHR43357:SF4">
    <property type="entry name" value="INNER MEMBRANE ABC TRANSPORTER PERMEASE PROTEIN YDCV"/>
    <property type="match status" value="1"/>
</dbReference>
<reference evidence="10 11" key="1">
    <citation type="submission" date="2021-12" db="EMBL/GenBank/DDBJ databases">
        <title>Genome seq of P8.</title>
        <authorList>
            <person name="Seo T."/>
        </authorList>
    </citation>
    <scope>NUCLEOTIDE SEQUENCE [LARGE SCALE GENOMIC DNA]</scope>
    <source>
        <strain evidence="10 11">P8</strain>
    </source>
</reference>
<evidence type="ECO:0000256" key="3">
    <source>
        <dbReference type="ARBA" id="ARBA00022475"/>
    </source>
</evidence>
<keyword evidence="3" id="KW-1003">Cell membrane</keyword>
<comment type="subcellular location">
    <subcellularLocation>
        <location evidence="1">Cell inner membrane</location>
        <topology evidence="1">Multi-pass membrane protein</topology>
    </subcellularLocation>
    <subcellularLocation>
        <location evidence="8">Cell membrane</location>
        <topology evidence="8">Multi-pass membrane protein</topology>
    </subcellularLocation>
</comment>
<gene>
    <name evidence="10" type="ORF">LXT13_05095</name>
</gene>
<dbReference type="InterPro" id="IPR035906">
    <property type="entry name" value="MetI-like_sf"/>
</dbReference>
<evidence type="ECO:0000256" key="5">
    <source>
        <dbReference type="ARBA" id="ARBA00022692"/>
    </source>
</evidence>
<keyword evidence="11" id="KW-1185">Reference proteome</keyword>
<feature type="transmembrane region" description="Helical" evidence="8">
    <location>
        <begin position="188"/>
        <end position="215"/>
    </location>
</feature>
<protein>
    <submittedName>
        <fullName evidence="10">ABC transporter permease subunit</fullName>
    </submittedName>
</protein>
<dbReference type="PROSITE" id="PS50928">
    <property type="entry name" value="ABC_TM1"/>
    <property type="match status" value="1"/>
</dbReference>
<feature type="transmembrane region" description="Helical" evidence="8">
    <location>
        <begin position="137"/>
        <end position="158"/>
    </location>
</feature>
<evidence type="ECO:0000313" key="11">
    <source>
        <dbReference type="Proteomes" id="UP001200741"/>
    </source>
</evidence>
<keyword evidence="5 8" id="KW-0812">Transmembrane</keyword>
<proteinExistence type="inferred from homology"/>
<keyword evidence="2 8" id="KW-0813">Transport</keyword>
<dbReference type="InterPro" id="IPR000515">
    <property type="entry name" value="MetI-like"/>
</dbReference>
<evidence type="ECO:0000256" key="8">
    <source>
        <dbReference type="RuleBase" id="RU363032"/>
    </source>
</evidence>
<name>A0ABS8XM14_9BURK</name>
<feature type="transmembrane region" description="Helical" evidence="8">
    <location>
        <begin position="106"/>
        <end position="125"/>
    </location>
</feature>
<evidence type="ECO:0000259" key="9">
    <source>
        <dbReference type="PROSITE" id="PS50928"/>
    </source>
</evidence>
<dbReference type="RefSeq" id="WP_233370536.1">
    <property type="nucleotide sequence ID" value="NZ_JAJTWU010000002.1"/>
</dbReference>
<keyword evidence="6 8" id="KW-1133">Transmembrane helix</keyword>